<keyword evidence="4" id="KW-0997">Cell inner membrane</keyword>
<evidence type="ECO:0000256" key="9">
    <source>
        <dbReference type="ARBA" id="ARBA00023004"/>
    </source>
</evidence>
<evidence type="ECO:0000313" key="16">
    <source>
        <dbReference type="Proteomes" id="UP000564704"/>
    </source>
</evidence>
<evidence type="ECO:0000313" key="15">
    <source>
        <dbReference type="EMBL" id="MRU14298.1"/>
    </source>
</evidence>
<organism evidence="15 16">
    <name type="scientific">Roseovarius bejariae</name>
    <dbReference type="NCBI Taxonomy" id="2576383"/>
    <lineage>
        <taxon>Bacteria</taxon>
        <taxon>Pseudomonadati</taxon>
        <taxon>Pseudomonadota</taxon>
        <taxon>Alphaproteobacteria</taxon>
        <taxon>Rhodobacterales</taxon>
        <taxon>Roseobacteraceae</taxon>
        <taxon>Roseovarius</taxon>
    </lineage>
</organism>
<evidence type="ECO:0000256" key="2">
    <source>
        <dbReference type="ARBA" id="ARBA00010823"/>
    </source>
</evidence>
<feature type="transmembrane region" description="Helical" evidence="13">
    <location>
        <begin position="222"/>
        <end position="242"/>
    </location>
</feature>
<evidence type="ECO:0000256" key="6">
    <source>
        <dbReference type="ARBA" id="ARBA00022723"/>
    </source>
</evidence>
<evidence type="ECO:0000256" key="11">
    <source>
        <dbReference type="ARBA" id="ARBA00023136"/>
    </source>
</evidence>
<feature type="transmembrane region" description="Helical" evidence="13">
    <location>
        <begin position="199"/>
        <end position="216"/>
    </location>
</feature>
<keyword evidence="9" id="KW-0408">Iron</keyword>
<evidence type="ECO:0000256" key="1">
    <source>
        <dbReference type="ARBA" id="ARBA00004429"/>
    </source>
</evidence>
<name>A0A844CZK8_9RHOB</name>
<keyword evidence="8" id="KW-0560">Oxidoreductase</keyword>
<dbReference type="OrthoDB" id="4759734at2"/>
<dbReference type="GO" id="GO:0004497">
    <property type="term" value="F:monooxygenase activity"/>
    <property type="evidence" value="ECO:0007669"/>
    <property type="project" value="UniProtKB-KW"/>
</dbReference>
<comment type="subcellular location">
    <subcellularLocation>
        <location evidence="1">Cell inner membrane</location>
        <topology evidence="1">Multi-pass membrane protein</topology>
    </subcellularLocation>
</comment>
<evidence type="ECO:0000256" key="7">
    <source>
        <dbReference type="ARBA" id="ARBA00022989"/>
    </source>
</evidence>
<dbReference type="Proteomes" id="UP000564704">
    <property type="component" value="Unassembled WGS sequence"/>
</dbReference>
<keyword evidence="10 15" id="KW-0503">Monooxygenase</keyword>
<feature type="region of interest" description="Disordered" evidence="12">
    <location>
        <begin position="362"/>
        <end position="402"/>
    </location>
</feature>
<evidence type="ECO:0000256" key="10">
    <source>
        <dbReference type="ARBA" id="ARBA00023033"/>
    </source>
</evidence>
<evidence type="ECO:0000256" key="13">
    <source>
        <dbReference type="SAM" id="Phobius"/>
    </source>
</evidence>
<evidence type="ECO:0000256" key="5">
    <source>
        <dbReference type="ARBA" id="ARBA00022692"/>
    </source>
</evidence>
<gene>
    <name evidence="15" type="ORF">FDP25_02530</name>
</gene>
<feature type="transmembrane region" description="Helical" evidence="13">
    <location>
        <begin position="94"/>
        <end position="116"/>
    </location>
</feature>
<dbReference type="PANTHER" id="PTHR38674:SF1">
    <property type="entry name" value="ALKANE 1-MONOOXYGENASE 1"/>
    <property type="match status" value="1"/>
</dbReference>
<dbReference type="InterPro" id="IPR033885">
    <property type="entry name" value="AlkB/XylM"/>
</dbReference>
<evidence type="ECO:0000256" key="3">
    <source>
        <dbReference type="ARBA" id="ARBA00022475"/>
    </source>
</evidence>
<feature type="domain" description="Fatty acid desaturase" evidence="14">
    <location>
        <begin position="96"/>
        <end position="308"/>
    </location>
</feature>
<dbReference type="AlphaFoldDB" id="A0A844CZK8"/>
<feature type="transmembrane region" description="Helical" evidence="13">
    <location>
        <begin position="64"/>
        <end position="82"/>
    </location>
</feature>
<comment type="similarity">
    <text evidence="2">Belongs to the fatty acid desaturase type 1 family. AlkB subfamily.</text>
</comment>
<dbReference type="PANTHER" id="PTHR38674">
    <property type="entry name" value="ALKANE 1-MONOOXYGENASE 1"/>
    <property type="match status" value="1"/>
</dbReference>
<keyword evidence="5 13" id="KW-0812">Transmembrane</keyword>
<feature type="compositionally biased region" description="Basic and acidic residues" evidence="12">
    <location>
        <begin position="384"/>
        <end position="402"/>
    </location>
</feature>
<dbReference type="Pfam" id="PF00487">
    <property type="entry name" value="FA_desaturase"/>
    <property type="match status" value="1"/>
</dbReference>
<evidence type="ECO:0000259" key="14">
    <source>
        <dbReference type="Pfam" id="PF00487"/>
    </source>
</evidence>
<dbReference type="EMBL" id="SZWE01000001">
    <property type="protein sequence ID" value="MRU14298.1"/>
    <property type="molecule type" value="Genomic_DNA"/>
</dbReference>
<evidence type="ECO:0000256" key="4">
    <source>
        <dbReference type="ARBA" id="ARBA00022519"/>
    </source>
</evidence>
<evidence type="ECO:0000256" key="8">
    <source>
        <dbReference type="ARBA" id="ARBA00023002"/>
    </source>
</evidence>
<sequence length="402" mass="43893">MGLFAVATLAPVGLIAMAALYGGPWGWAALGYITVLVFMIDRLTAREAKNADPEAEFPAADQLLVTLGLAHFALLAMALWAVAGPSGLATLDRILVLLASALLFGQISHPVAHELIHRPPRALRLMGRLIYTSLLMGHHASAHMLIHHAHVGSDKDPNSPPRGMGFWRFAPRAWWQSFIGAYRVETRLRRGKLTLSHPYVIYTVGAVGLISIAGLSLGAGGIAALCVMAIHAQIQILMADYVQHYGLRRARMPDGRLEPVGPQHSWNAPEWYSSAMMVNAPRHSDHHVSPNRPFPALQLDQARMPTLPRSLPVMACIATIPPLWRRIMDPLCEAWRPGWQVVENTPTARDIPPAVLARARTGGVLPGSVPDWRHDTPRPDPLPDDGKRPGHGRRPADDRGGV</sequence>
<dbReference type="RefSeq" id="WP_154148622.1">
    <property type="nucleotide sequence ID" value="NZ_SZWE01000001.1"/>
</dbReference>
<comment type="caution">
    <text evidence="15">The sequence shown here is derived from an EMBL/GenBank/DDBJ whole genome shotgun (WGS) entry which is preliminary data.</text>
</comment>
<keyword evidence="6" id="KW-0479">Metal-binding</keyword>
<keyword evidence="3" id="KW-1003">Cell membrane</keyword>
<protein>
    <submittedName>
        <fullName evidence="15">Alkane 1-monooxygenase</fullName>
    </submittedName>
</protein>
<dbReference type="InterPro" id="IPR005804">
    <property type="entry name" value="FA_desaturase_dom"/>
</dbReference>
<keyword evidence="16" id="KW-1185">Reference proteome</keyword>
<keyword evidence="7 13" id="KW-1133">Transmembrane helix</keyword>
<reference evidence="15 16" key="1">
    <citation type="submission" date="2019-05" db="EMBL/GenBank/DDBJ databases">
        <title>Roseovarius bejariae sp. nov., a moderately halophylic bacterium isolated from a saline soil in Rambla Salada (Murcia).</title>
        <authorList>
            <person name="Castro D.J."/>
            <person name="Gomez-Altuve A."/>
            <person name="Reina J.C."/>
            <person name="Rodriguez M."/>
            <person name="Sampedro I."/>
            <person name="Llamas I."/>
            <person name="Martinez-Checa F."/>
        </authorList>
    </citation>
    <scope>NUCLEOTIDE SEQUENCE [LARGE SCALE GENOMIC DNA]</scope>
    <source>
        <strain evidence="15 16">A21</strain>
    </source>
</reference>
<keyword evidence="11 13" id="KW-0472">Membrane</keyword>
<dbReference type="GO" id="GO:0006629">
    <property type="term" value="P:lipid metabolic process"/>
    <property type="evidence" value="ECO:0007669"/>
    <property type="project" value="InterPro"/>
</dbReference>
<dbReference type="GO" id="GO:0046872">
    <property type="term" value="F:metal ion binding"/>
    <property type="evidence" value="ECO:0007669"/>
    <property type="project" value="UniProtKB-KW"/>
</dbReference>
<evidence type="ECO:0000256" key="12">
    <source>
        <dbReference type="SAM" id="MobiDB-lite"/>
    </source>
</evidence>
<dbReference type="GO" id="GO:0005886">
    <property type="term" value="C:plasma membrane"/>
    <property type="evidence" value="ECO:0007669"/>
    <property type="project" value="UniProtKB-SubCell"/>
</dbReference>
<accession>A0A844CZK8</accession>
<dbReference type="CDD" id="cd03512">
    <property type="entry name" value="Alkane-hydroxylase"/>
    <property type="match status" value="1"/>
</dbReference>
<proteinExistence type="inferred from homology"/>